<dbReference type="Pfam" id="PF22178">
    <property type="entry name" value="Gp5_trimer_C"/>
    <property type="match status" value="1"/>
</dbReference>
<dbReference type="Gene3D" id="2.40.50.230">
    <property type="entry name" value="Gp5 N-terminal domain"/>
    <property type="match status" value="1"/>
</dbReference>
<organism evidence="3">
    <name type="scientific">Campylobacter jejuni</name>
    <dbReference type="NCBI Taxonomy" id="197"/>
    <lineage>
        <taxon>Bacteria</taxon>
        <taxon>Pseudomonadati</taxon>
        <taxon>Campylobacterota</taxon>
        <taxon>Epsilonproteobacteria</taxon>
        <taxon>Campylobacterales</taxon>
        <taxon>Campylobacteraceae</taxon>
        <taxon>Campylobacter</taxon>
    </lineage>
</organism>
<evidence type="ECO:0000259" key="1">
    <source>
        <dbReference type="Pfam" id="PF04717"/>
    </source>
</evidence>
<dbReference type="InterPro" id="IPR037026">
    <property type="entry name" value="Vgr_OB-fold_dom_sf"/>
</dbReference>
<protein>
    <submittedName>
        <fullName evidence="3">VgrG protein</fullName>
    </submittedName>
</protein>
<gene>
    <name evidence="3" type="ORF">F0K10_08975</name>
</gene>
<dbReference type="SUPFAM" id="SSF69349">
    <property type="entry name" value="Phage fibre proteins"/>
    <property type="match status" value="1"/>
</dbReference>
<proteinExistence type="predicted"/>
<dbReference type="InterPro" id="IPR006531">
    <property type="entry name" value="Gp5/Vgr_OB"/>
</dbReference>
<dbReference type="AlphaFoldDB" id="A0A5Z1E174"/>
<feature type="domain" description="Gp5/Type VI secretion system Vgr protein OB-fold" evidence="1">
    <location>
        <begin position="59"/>
        <end position="131"/>
    </location>
</feature>
<comment type="caution">
    <text evidence="3">The sequence shown here is derived from an EMBL/GenBank/DDBJ whole genome shotgun (WGS) entry which is preliminary data.</text>
</comment>
<feature type="domain" description="Gp5/Type VI secretion system Vgr C-terminal trimerisation" evidence="2">
    <location>
        <begin position="154"/>
        <end position="260"/>
    </location>
</feature>
<evidence type="ECO:0000313" key="3">
    <source>
        <dbReference type="EMBL" id="ECR1614866.1"/>
    </source>
</evidence>
<accession>A0A5Z1E174</accession>
<dbReference type="InterPro" id="IPR054030">
    <property type="entry name" value="Gp5_Vgr_C"/>
</dbReference>
<evidence type="ECO:0000259" key="2">
    <source>
        <dbReference type="Pfam" id="PF22178"/>
    </source>
</evidence>
<dbReference type="Pfam" id="PF04717">
    <property type="entry name" value="Phage_base_V"/>
    <property type="match status" value="1"/>
</dbReference>
<name>A0A5Z1E174_CAMJU</name>
<reference evidence="3" key="1">
    <citation type="submission" date="2019-09" db="EMBL/GenBank/DDBJ databases">
        <authorList>
            <person name="Ashton P.M."/>
            <person name="Dallman T."/>
            <person name="Nair S."/>
            <person name="De Pinna E."/>
            <person name="Peters T."/>
            <person name="Grant K."/>
        </authorList>
    </citation>
    <scope>NUCLEOTIDE SEQUENCE</scope>
    <source>
        <strain evidence="3">228931</strain>
    </source>
</reference>
<dbReference type="SUPFAM" id="SSF69255">
    <property type="entry name" value="gp5 N-terminal domain-like"/>
    <property type="match status" value="1"/>
</dbReference>
<sequence>MKDLNLSKSYTNNLTLIPSFLTFTPSFKSKPKPPINTMGIVIGEDFNIENQRNTIYTDEYGRVKVRINLYANQEELDNKINMYHHSPFLRVASSVASNHSGFYHTPRIGDEVIISFLDDDIDKPFISGSLYNGVNDPLVSLPHHDHKTSISSKTIGLYEQGYNELTLSNLKDKEQIYLKAERDYDELVQHNFTQRILNDKDSKVDGIYNERIKKVHTQTIDLAKNVNVGGEYLINVGLSKDTIVGLSNTLNVGVDNKVRVTKNSSEYIGENKDIEIGANQNTIIHKDEIRNVKGNKKEVVEGKLELHVNKGINYFTEEHFSMQTNNYIDIYTEQNLSTQTKKQHTELAESKYSDFQTDCEVKAGNQILHQVGDTQIVTKGDCVIIKAGGVEVTIDSNGLVVRGGEIKAE</sequence>
<dbReference type="EMBL" id="AAKEOA010000034">
    <property type="protein sequence ID" value="ECR1614866.1"/>
    <property type="molecule type" value="Genomic_DNA"/>
</dbReference>